<dbReference type="AlphaFoldDB" id="A0A813YAE1"/>
<feature type="compositionally biased region" description="Low complexity" evidence="1">
    <location>
        <begin position="394"/>
        <end position="405"/>
    </location>
</feature>
<dbReference type="EMBL" id="CAJNOQ010001260">
    <property type="protein sequence ID" value="CAF0881416.1"/>
    <property type="molecule type" value="Genomic_DNA"/>
</dbReference>
<dbReference type="EMBL" id="CAJOBC010001260">
    <property type="protein sequence ID" value="CAF3667547.1"/>
    <property type="molecule type" value="Genomic_DNA"/>
</dbReference>
<evidence type="ECO:0000313" key="3">
    <source>
        <dbReference type="EMBL" id="CAF0826317.1"/>
    </source>
</evidence>
<reference evidence="4" key="1">
    <citation type="submission" date="2021-02" db="EMBL/GenBank/DDBJ databases">
        <authorList>
            <person name="Nowell W R."/>
        </authorList>
    </citation>
    <scope>NUCLEOTIDE SEQUENCE</scope>
</reference>
<dbReference type="Proteomes" id="UP000682733">
    <property type="component" value="Unassembled WGS sequence"/>
</dbReference>
<keyword evidence="2" id="KW-0812">Transmembrane</keyword>
<accession>A0A813YAE1</accession>
<feature type="compositionally biased region" description="Low complexity" evidence="1">
    <location>
        <begin position="356"/>
        <end position="369"/>
    </location>
</feature>
<keyword evidence="7" id="KW-1185">Reference proteome</keyword>
<evidence type="ECO:0000313" key="6">
    <source>
        <dbReference type="EMBL" id="CAF3667547.1"/>
    </source>
</evidence>
<evidence type="ECO:0000313" key="4">
    <source>
        <dbReference type="EMBL" id="CAF0881416.1"/>
    </source>
</evidence>
<protein>
    <submittedName>
        <fullName evidence="4">Uncharacterized protein</fullName>
    </submittedName>
</protein>
<dbReference type="OrthoDB" id="10043106at2759"/>
<dbReference type="Proteomes" id="UP000663829">
    <property type="component" value="Unassembled WGS sequence"/>
</dbReference>
<evidence type="ECO:0000313" key="5">
    <source>
        <dbReference type="EMBL" id="CAF3610837.1"/>
    </source>
</evidence>
<dbReference type="InterPro" id="IPR032675">
    <property type="entry name" value="LRR_dom_sf"/>
</dbReference>
<feature type="region of interest" description="Disordered" evidence="1">
    <location>
        <begin position="351"/>
        <end position="374"/>
    </location>
</feature>
<proteinExistence type="predicted"/>
<dbReference type="EMBL" id="CAJNOK010001713">
    <property type="protein sequence ID" value="CAF0826317.1"/>
    <property type="molecule type" value="Genomic_DNA"/>
</dbReference>
<dbReference type="Proteomes" id="UP000677228">
    <property type="component" value="Unassembled WGS sequence"/>
</dbReference>
<dbReference type="Proteomes" id="UP000681722">
    <property type="component" value="Unassembled WGS sequence"/>
</dbReference>
<evidence type="ECO:0000256" key="2">
    <source>
        <dbReference type="SAM" id="Phobius"/>
    </source>
</evidence>
<keyword evidence="2" id="KW-1133">Transmembrane helix</keyword>
<feature type="region of interest" description="Disordered" evidence="1">
    <location>
        <begin position="393"/>
        <end position="412"/>
    </location>
</feature>
<evidence type="ECO:0000256" key="1">
    <source>
        <dbReference type="SAM" id="MobiDB-lite"/>
    </source>
</evidence>
<name>A0A813YAE1_9BILA</name>
<dbReference type="EMBL" id="CAJOBA010001713">
    <property type="protein sequence ID" value="CAF3610837.1"/>
    <property type="molecule type" value="Genomic_DNA"/>
</dbReference>
<sequence length="431" mass="49039">MTTCLFNLQNIHCQRLVINGNMNSLTNTMLPIFYNVTELKIQNWILYEQILDRFPSLTTLTIQSCSYNASANFLKSEKKGNITTLKLIHNELLSGKLPEFSFPQQLKSLTIIESQLSTNSLRIDANYHLDTLELELGSYQQFDLNNWSFLKSFLSKLEIRNLTDLVVFPSAFFNNFLRLKHLYLSGSYILKEEDICAFYYYPLKSNITLNTSSKKDPCAQTYIDAINYWNCAESVPCESPYACKQYANRANSCSLISAENQCSTFSNRTPVFTFQSSCLKSRIDQWLAYDFSLIIPTPDHETFPLSIGAIIGLIIGLIVAIAILCIILYCIYRYRQNKNIYIKSEDKYRRKSNTNSQHSSISLTTSKSSGQPLFSQHPNHVTAPALYNVSQPPSSIYHSSTTSTSQPLTSRASISTQATHLYEEVLNTKKP</sequence>
<dbReference type="SUPFAM" id="SSF52058">
    <property type="entry name" value="L domain-like"/>
    <property type="match status" value="1"/>
</dbReference>
<comment type="caution">
    <text evidence="4">The sequence shown here is derived from an EMBL/GenBank/DDBJ whole genome shotgun (WGS) entry which is preliminary data.</text>
</comment>
<gene>
    <name evidence="4" type="ORF">GPM918_LOCUS7632</name>
    <name evidence="3" type="ORF">OVA965_LOCUS5916</name>
    <name evidence="6" type="ORF">SRO942_LOCUS7632</name>
    <name evidence="5" type="ORF">TMI583_LOCUS5913</name>
</gene>
<organism evidence="4 7">
    <name type="scientific">Didymodactylos carnosus</name>
    <dbReference type="NCBI Taxonomy" id="1234261"/>
    <lineage>
        <taxon>Eukaryota</taxon>
        <taxon>Metazoa</taxon>
        <taxon>Spiralia</taxon>
        <taxon>Gnathifera</taxon>
        <taxon>Rotifera</taxon>
        <taxon>Eurotatoria</taxon>
        <taxon>Bdelloidea</taxon>
        <taxon>Philodinida</taxon>
        <taxon>Philodinidae</taxon>
        <taxon>Didymodactylos</taxon>
    </lineage>
</organism>
<evidence type="ECO:0000313" key="7">
    <source>
        <dbReference type="Proteomes" id="UP000663829"/>
    </source>
</evidence>
<feature type="transmembrane region" description="Helical" evidence="2">
    <location>
        <begin position="305"/>
        <end position="332"/>
    </location>
</feature>
<dbReference type="Gene3D" id="3.80.10.10">
    <property type="entry name" value="Ribonuclease Inhibitor"/>
    <property type="match status" value="1"/>
</dbReference>
<keyword evidence="2" id="KW-0472">Membrane</keyword>